<accession>A0A7J2U190</accession>
<evidence type="ECO:0000313" key="2">
    <source>
        <dbReference type="EMBL" id="HEM66309.1"/>
    </source>
</evidence>
<proteinExistence type="predicted"/>
<evidence type="ECO:0000256" key="1">
    <source>
        <dbReference type="SAM" id="MobiDB-lite"/>
    </source>
</evidence>
<evidence type="ECO:0008006" key="3">
    <source>
        <dbReference type="Google" id="ProtNLM"/>
    </source>
</evidence>
<dbReference type="AlphaFoldDB" id="A0A7J2U190"/>
<name>A0A7J2U190_9CREN</name>
<organism evidence="2">
    <name type="scientific">Ignisphaera aggregans</name>
    <dbReference type="NCBI Taxonomy" id="334771"/>
    <lineage>
        <taxon>Archaea</taxon>
        <taxon>Thermoproteota</taxon>
        <taxon>Thermoprotei</taxon>
        <taxon>Desulfurococcales</taxon>
        <taxon>Desulfurococcaceae</taxon>
        <taxon>Ignisphaera</taxon>
    </lineage>
</organism>
<gene>
    <name evidence="2" type="ORF">ENO26_01860</name>
</gene>
<reference evidence="2" key="1">
    <citation type="journal article" date="2020" name="mSystems">
        <title>Genome- and Community-Level Interaction Insights into Carbon Utilization and Element Cycling Functions of Hydrothermarchaeota in Hydrothermal Sediment.</title>
        <authorList>
            <person name="Zhou Z."/>
            <person name="Liu Y."/>
            <person name="Xu W."/>
            <person name="Pan J."/>
            <person name="Luo Z.H."/>
            <person name="Li M."/>
        </authorList>
    </citation>
    <scope>NUCLEOTIDE SEQUENCE [LARGE SCALE GENOMIC DNA]</scope>
    <source>
        <strain evidence="2">SpSt-125</strain>
    </source>
</reference>
<comment type="caution">
    <text evidence="2">The sequence shown here is derived from an EMBL/GenBank/DDBJ whole genome shotgun (WGS) entry which is preliminary data.</text>
</comment>
<protein>
    <recommendedName>
        <fullName evidence="3">RNA polymerase Rpo13 subunit HTH domain-containing protein</fullName>
    </recommendedName>
</protein>
<sequence length="93" mass="10779">MSEEEVSESLAQEEKQAMEEVSESYYEETEVEYIAFSPQELEQFLTRSETWDRIAKGEISLNEAKSILESQQKSAGQRKATPSRGKKRRRRSS</sequence>
<feature type="region of interest" description="Disordered" evidence="1">
    <location>
        <begin position="1"/>
        <end position="24"/>
    </location>
</feature>
<feature type="compositionally biased region" description="Basic residues" evidence="1">
    <location>
        <begin position="84"/>
        <end position="93"/>
    </location>
</feature>
<dbReference type="Gene3D" id="6.20.450.10">
    <property type="match status" value="1"/>
</dbReference>
<dbReference type="EMBL" id="DSEU01000008">
    <property type="protein sequence ID" value="HEM66309.1"/>
    <property type="molecule type" value="Genomic_DNA"/>
</dbReference>
<feature type="region of interest" description="Disordered" evidence="1">
    <location>
        <begin position="66"/>
        <end position="93"/>
    </location>
</feature>